<reference evidence="6" key="1">
    <citation type="submission" date="2021-02" db="EMBL/GenBank/DDBJ databases">
        <authorList>
            <person name="Nowell W R."/>
        </authorList>
    </citation>
    <scope>NUCLEOTIDE SEQUENCE</scope>
    <source>
        <strain evidence="6">Ploen Becks lab</strain>
    </source>
</reference>
<evidence type="ECO:0000313" key="6">
    <source>
        <dbReference type="EMBL" id="CAF1001401.1"/>
    </source>
</evidence>
<keyword evidence="7" id="KW-1185">Reference proteome</keyword>
<gene>
    <name evidence="6" type="ORF">OXX778_LOCUS16421</name>
</gene>
<dbReference type="InterPro" id="IPR004127">
    <property type="entry name" value="Prefoldin_subunit_alpha"/>
</dbReference>
<accession>A0A814GVS1</accession>
<dbReference type="Proteomes" id="UP000663879">
    <property type="component" value="Unassembled WGS sequence"/>
</dbReference>
<dbReference type="GO" id="GO:0003682">
    <property type="term" value="F:chromatin binding"/>
    <property type="evidence" value="ECO:0007669"/>
    <property type="project" value="TreeGrafter"/>
</dbReference>
<feature type="compositionally biased region" description="Acidic residues" evidence="5">
    <location>
        <begin position="291"/>
        <end position="315"/>
    </location>
</feature>
<dbReference type="SUPFAM" id="SSF46579">
    <property type="entry name" value="Prefoldin"/>
    <property type="match status" value="1"/>
</dbReference>
<dbReference type="InterPro" id="IPR052255">
    <property type="entry name" value="RNA_pol_II_subunit5-mediator"/>
</dbReference>
<dbReference type="GO" id="GO:0005634">
    <property type="term" value="C:nucleus"/>
    <property type="evidence" value="ECO:0007669"/>
    <property type="project" value="UniProtKB-SubCell"/>
</dbReference>
<dbReference type="AlphaFoldDB" id="A0A814GVS1"/>
<sequence>MSQNFEKLEHFVRLRTEQENYLKVCDQKLGNWQKFKDDYLTLKSRLETLPHELRYEVMVPISKVAFMTGRLVNTNEILVLLGDNWFVEKSAKQSCDLIDRRLKNIEKFLDDLHKEKKNLQEQINWTENLLQEKGEYVNIEEKLEDEPIKQKSQKEISEEEKREIRRKLQEKALQTSLELENEIKKDFKSLYKPKENKIEKVEENTEEEEEEDVVQIVNNGPNFMSQLEEDIKNLDLGEKFDEDDEQLRNLMSEYDKGINRENNKQIEKDLKKQVKWSNVEESQAKKVENSQYDEDDFEYSESDEEEEEEEDDEIAEEYVKVEPIKIQIKHTANEFIEEQDRRLRLSREKPEINSPADIYSVFNKPKSILKKTSLTPIESDHILPVEHKKVEPKNAEMEKFEPQKAFTGEIVEKNVISIQSHDMGSENKKPVSKFKASKFSQNK</sequence>
<evidence type="ECO:0000256" key="1">
    <source>
        <dbReference type="ARBA" id="ARBA00004123"/>
    </source>
</evidence>
<feature type="region of interest" description="Disordered" evidence="5">
    <location>
        <begin position="276"/>
        <end position="315"/>
    </location>
</feature>
<name>A0A814GVS1_9BILA</name>
<dbReference type="GO" id="GO:0003714">
    <property type="term" value="F:transcription corepressor activity"/>
    <property type="evidence" value="ECO:0007669"/>
    <property type="project" value="TreeGrafter"/>
</dbReference>
<keyword evidence="2" id="KW-0539">Nucleus</keyword>
<comment type="caution">
    <text evidence="6">The sequence shown here is derived from an EMBL/GenBank/DDBJ whole genome shotgun (WGS) entry which is preliminary data.</text>
</comment>
<dbReference type="PANTHER" id="PTHR15111">
    <property type="entry name" value="RNA POLYMERASE II SUBUNIT 5-MEDIATING PROTEIN NNX3"/>
    <property type="match status" value="1"/>
</dbReference>
<feature type="coiled-coil region" evidence="4">
    <location>
        <begin position="154"/>
        <end position="211"/>
    </location>
</feature>
<dbReference type="GO" id="GO:0000122">
    <property type="term" value="P:negative regulation of transcription by RNA polymerase II"/>
    <property type="evidence" value="ECO:0007669"/>
    <property type="project" value="TreeGrafter"/>
</dbReference>
<dbReference type="CDD" id="cd23159">
    <property type="entry name" value="Prefoldin_URI1"/>
    <property type="match status" value="1"/>
</dbReference>
<evidence type="ECO:0000256" key="3">
    <source>
        <dbReference type="ARBA" id="ARBA00038295"/>
    </source>
</evidence>
<dbReference type="PANTHER" id="PTHR15111:SF0">
    <property type="entry name" value="UNCONVENTIONAL PREFOLDIN RPB5 INTERACTOR 1"/>
    <property type="match status" value="1"/>
</dbReference>
<evidence type="ECO:0000256" key="4">
    <source>
        <dbReference type="SAM" id="Coils"/>
    </source>
</evidence>
<organism evidence="6 7">
    <name type="scientific">Brachionus calyciflorus</name>
    <dbReference type="NCBI Taxonomy" id="104777"/>
    <lineage>
        <taxon>Eukaryota</taxon>
        <taxon>Metazoa</taxon>
        <taxon>Spiralia</taxon>
        <taxon>Gnathifera</taxon>
        <taxon>Rotifera</taxon>
        <taxon>Eurotatoria</taxon>
        <taxon>Monogononta</taxon>
        <taxon>Pseudotrocha</taxon>
        <taxon>Ploima</taxon>
        <taxon>Brachionidae</taxon>
        <taxon>Brachionus</taxon>
    </lineage>
</organism>
<dbReference type="Pfam" id="PF02996">
    <property type="entry name" value="Prefoldin"/>
    <property type="match status" value="1"/>
</dbReference>
<feature type="compositionally biased region" description="Basic and acidic residues" evidence="5">
    <location>
        <begin position="253"/>
        <end position="270"/>
    </location>
</feature>
<comment type="similarity">
    <text evidence="3">Belongs to the RNA polymerase II subunit 5-mediating protein family.</text>
</comment>
<dbReference type="OrthoDB" id="21413at2759"/>
<evidence type="ECO:0008006" key="8">
    <source>
        <dbReference type="Google" id="ProtNLM"/>
    </source>
</evidence>
<dbReference type="GO" id="GO:0019212">
    <property type="term" value="F:phosphatase inhibitor activity"/>
    <property type="evidence" value="ECO:0007669"/>
    <property type="project" value="TreeGrafter"/>
</dbReference>
<keyword evidence="4" id="KW-0175">Coiled coil</keyword>
<evidence type="ECO:0000313" key="7">
    <source>
        <dbReference type="Proteomes" id="UP000663879"/>
    </source>
</evidence>
<protein>
    <recommendedName>
        <fullName evidence="8">Unconventional prefoldin RPB5 interactor</fullName>
    </recommendedName>
</protein>
<comment type="subcellular location">
    <subcellularLocation>
        <location evidence="1">Nucleus</location>
    </subcellularLocation>
</comment>
<dbReference type="Gene3D" id="1.10.287.370">
    <property type="match status" value="1"/>
</dbReference>
<evidence type="ECO:0000256" key="2">
    <source>
        <dbReference type="ARBA" id="ARBA00023242"/>
    </source>
</evidence>
<proteinExistence type="inferred from homology"/>
<feature type="region of interest" description="Disordered" evidence="5">
    <location>
        <begin position="418"/>
        <end position="443"/>
    </location>
</feature>
<dbReference type="InterPro" id="IPR009053">
    <property type="entry name" value="Prefoldin"/>
</dbReference>
<feature type="coiled-coil region" evidence="4">
    <location>
        <begin position="102"/>
        <end position="129"/>
    </location>
</feature>
<evidence type="ECO:0000256" key="5">
    <source>
        <dbReference type="SAM" id="MobiDB-lite"/>
    </source>
</evidence>
<dbReference type="EMBL" id="CAJNOC010003875">
    <property type="protein sequence ID" value="CAF1001401.1"/>
    <property type="molecule type" value="Genomic_DNA"/>
</dbReference>
<feature type="region of interest" description="Disordered" evidence="5">
    <location>
        <begin position="251"/>
        <end position="270"/>
    </location>
</feature>